<feature type="region of interest" description="Disordered" evidence="1">
    <location>
        <begin position="104"/>
        <end position="123"/>
    </location>
</feature>
<keyword evidence="3" id="KW-1185">Reference proteome</keyword>
<evidence type="ECO:0000256" key="1">
    <source>
        <dbReference type="SAM" id="MobiDB-lite"/>
    </source>
</evidence>
<name>A0ABR1SP78_9PEZI</name>
<dbReference type="Proteomes" id="UP001444661">
    <property type="component" value="Unassembled WGS sequence"/>
</dbReference>
<evidence type="ECO:0000313" key="2">
    <source>
        <dbReference type="EMBL" id="KAK8036133.1"/>
    </source>
</evidence>
<comment type="caution">
    <text evidence="2">The sequence shown here is derived from an EMBL/GenBank/DDBJ whole genome shotgun (WGS) entry which is preliminary data.</text>
</comment>
<accession>A0ABR1SP78</accession>
<dbReference type="EMBL" id="JAQQWK010000008">
    <property type="protein sequence ID" value="KAK8036133.1"/>
    <property type="molecule type" value="Genomic_DNA"/>
</dbReference>
<proteinExistence type="predicted"/>
<reference evidence="2 3" key="1">
    <citation type="submission" date="2023-01" db="EMBL/GenBank/DDBJ databases">
        <title>Analysis of 21 Apiospora genomes using comparative genomics revels a genus with tremendous synthesis potential of carbohydrate active enzymes and secondary metabolites.</title>
        <authorList>
            <person name="Sorensen T."/>
        </authorList>
    </citation>
    <scope>NUCLEOTIDE SEQUENCE [LARGE SCALE GENOMIC DNA]</scope>
    <source>
        <strain evidence="2 3">CBS 33761</strain>
    </source>
</reference>
<sequence>MITLQIRVMINVSPSIITIVFDSTGVDNRSIDDGLCAVNSAANVDWIIVGADLRSIFHDGFQLDRVLHSLLPPPAILRTQRPSNSPHLLLKPVVREGEVVHLHNDVPQGRDGPEVRAAASQGGQDVRVVRMEHRLVPLDALEPWESDADMPDVPCATAADPLEEDVDLFGAGLPGKIEAVLAVEDGASFGMDCLVRAEKRDGDPAIRPAPLGQGLEGFQGKKALLIYLVSDFAGQAKQ</sequence>
<evidence type="ECO:0000313" key="3">
    <source>
        <dbReference type="Proteomes" id="UP001444661"/>
    </source>
</evidence>
<gene>
    <name evidence="2" type="ORF">PG993_008747</name>
</gene>
<protein>
    <submittedName>
        <fullName evidence="2">Uncharacterized protein</fullName>
    </submittedName>
</protein>
<organism evidence="2 3">
    <name type="scientific">Apiospora rasikravindrae</name>
    <dbReference type="NCBI Taxonomy" id="990691"/>
    <lineage>
        <taxon>Eukaryota</taxon>
        <taxon>Fungi</taxon>
        <taxon>Dikarya</taxon>
        <taxon>Ascomycota</taxon>
        <taxon>Pezizomycotina</taxon>
        <taxon>Sordariomycetes</taxon>
        <taxon>Xylariomycetidae</taxon>
        <taxon>Amphisphaeriales</taxon>
        <taxon>Apiosporaceae</taxon>
        <taxon>Apiospora</taxon>
    </lineage>
</organism>